<organism evidence="11 12">
    <name type="scientific">Lupinus angustifolius</name>
    <name type="common">Narrow-leaved blue lupine</name>
    <dbReference type="NCBI Taxonomy" id="3871"/>
    <lineage>
        <taxon>Eukaryota</taxon>
        <taxon>Viridiplantae</taxon>
        <taxon>Streptophyta</taxon>
        <taxon>Embryophyta</taxon>
        <taxon>Tracheophyta</taxon>
        <taxon>Spermatophyta</taxon>
        <taxon>Magnoliopsida</taxon>
        <taxon>eudicotyledons</taxon>
        <taxon>Gunneridae</taxon>
        <taxon>Pentapetalae</taxon>
        <taxon>rosids</taxon>
        <taxon>fabids</taxon>
        <taxon>Fabales</taxon>
        <taxon>Fabaceae</taxon>
        <taxon>Papilionoideae</taxon>
        <taxon>50 kb inversion clade</taxon>
        <taxon>genistoids sensu lato</taxon>
        <taxon>core genistoids</taxon>
        <taxon>Genisteae</taxon>
        <taxon>Lupinus</taxon>
    </lineage>
</organism>
<dbReference type="Pfam" id="PF02984">
    <property type="entry name" value="Cyclin_C"/>
    <property type="match status" value="1"/>
</dbReference>
<dbReference type="CDD" id="cd20543">
    <property type="entry name" value="CYCLIN_AtCycD-like_rpt1"/>
    <property type="match status" value="1"/>
</dbReference>
<sequence length="323" mass="36926">MDDSISTLLCQENVTFLEGELGNEKFPFIPLSDYGVLSEDEYIAILIEREIRFGLKKNESFVFENWIECARADAINWIFKTRAALGFYFQTAYLSVAYFDRFLSKRSIDNGKYWAIRLLSVACLSLAAKMEECNVPFLLDYQSEDYCFENKVIQRMELLVLTTLQWNMANVTPFAFLPYFITKLCNETPPFNVLSRAMQLIFTLMKEVNLMDHRPSVIAAAATLVAVNQQLTIEAVKLKMSSIHQHRFLDPKDIFACYNQIQSLYLEKTRRGKLVDSSGPSSPIQSRPIGIIESPLVTSVAMTKRRRLAINDGKESCDGKKLP</sequence>
<dbReference type="InterPro" id="IPR036915">
    <property type="entry name" value="Cyclin-like_sf"/>
</dbReference>
<keyword evidence="3" id="KW-0132">Cell division</keyword>
<evidence type="ECO:0000256" key="4">
    <source>
        <dbReference type="ARBA" id="ARBA00023127"/>
    </source>
</evidence>
<dbReference type="GO" id="GO:0051301">
    <property type="term" value="P:cell division"/>
    <property type="evidence" value="ECO:0007669"/>
    <property type="project" value="UniProtKB-KW"/>
</dbReference>
<dbReference type="InterPro" id="IPR039361">
    <property type="entry name" value="Cyclin"/>
</dbReference>
<dbReference type="InterPro" id="IPR004367">
    <property type="entry name" value="Cyclin_C-dom"/>
</dbReference>
<comment type="subunit">
    <text evidence="2">Interacts with the CDC2 protein kinase to form a serine/threonine kinase holoenzyme complex also known as maturation promoting factor (MPF). The cyclin subunit imparts substrate specificity to the complex.</text>
</comment>
<dbReference type="SMART" id="SM01332">
    <property type="entry name" value="Cyclin_C"/>
    <property type="match status" value="1"/>
</dbReference>
<evidence type="ECO:0000313" key="10">
    <source>
        <dbReference type="EMBL" id="OIW19806.1"/>
    </source>
</evidence>
<feature type="domain" description="Cyclin-like" evidence="8">
    <location>
        <begin position="76"/>
        <end position="162"/>
    </location>
</feature>
<keyword evidence="12" id="KW-1185">Reference proteome</keyword>
<dbReference type="EMBL" id="MLAU01003313">
    <property type="protein sequence ID" value="OIW19807.1"/>
    <property type="molecule type" value="Genomic_DNA"/>
</dbReference>
<dbReference type="Pfam" id="PF00134">
    <property type="entry name" value="Cyclin_N"/>
    <property type="match status" value="1"/>
</dbReference>
<dbReference type="Gramene" id="OIW19807">
    <property type="protein sequence ID" value="OIW19807"/>
    <property type="gene ID" value="TanjilG_24506"/>
</dbReference>
<dbReference type="Gramene" id="OIW19806">
    <property type="protein sequence ID" value="OIW19806"/>
    <property type="gene ID" value="TanjilG_24505"/>
</dbReference>
<evidence type="ECO:0000259" key="8">
    <source>
        <dbReference type="SMART" id="SM00385"/>
    </source>
</evidence>
<dbReference type="CDD" id="cd20544">
    <property type="entry name" value="CYCLIN_AtCycD-like_rpt2"/>
    <property type="match status" value="1"/>
</dbReference>
<evidence type="ECO:0000256" key="1">
    <source>
        <dbReference type="ARBA" id="ARBA00009065"/>
    </source>
</evidence>
<dbReference type="EMBL" id="MLAU01003313">
    <property type="protein sequence ID" value="OIW19806.1"/>
    <property type="molecule type" value="Genomic_DNA"/>
</dbReference>
<evidence type="ECO:0000256" key="6">
    <source>
        <dbReference type="ARBA" id="ARBA00032263"/>
    </source>
</evidence>
<proteinExistence type="inferred from homology"/>
<evidence type="ECO:0000313" key="11">
    <source>
        <dbReference type="EMBL" id="OIW19807.1"/>
    </source>
</evidence>
<dbReference type="SUPFAM" id="SSF47954">
    <property type="entry name" value="Cyclin-like"/>
    <property type="match status" value="2"/>
</dbReference>
<dbReference type="Proteomes" id="UP000188354">
    <property type="component" value="Unassembled WGS sequence"/>
</dbReference>
<comment type="similarity">
    <text evidence="1">Belongs to the cyclin family. Cyclin D subfamily.</text>
</comment>
<dbReference type="OrthoDB" id="306099at2759"/>
<dbReference type="FunFam" id="1.10.472.10:FF:000219">
    <property type="entry name" value="Cyclin-D5-1"/>
    <property type="match status" value="1"/>
</dbReference>
<protein>
    <recommendedName>
        <fullName evidence="6">B-like cyclin</fullName>
    </recommendedName>
</protein>
<dbReference type="InterPro" id="IPR006671">
    <property type="entry name" value="Cyclin_N"/>
</dbReference>
<evidence type="ECO:0000313" key="12">
    <source>
        <dbReference type="Proteomes" id="UP000188354"/>
    </source>
</evidence>
<evidence type="ECO:0000256" key="2">
    <source>
        <dbReference type="ARBA" id="ARBA00011177"/>
    </source>
</evidence>
<dbReference type="InterPro" id="IPR013763">
    <property type="entry name" value="Cyclin-like_dom"/>
</dbReference>
<dbReference type="PANTHER" id="PTHR10177">
    <property type="entry name" value="CYCLINS"/>
    <property type="match status" value="1"/>
</dbReference>
<dbReference type="PROSITE" id="PS00292">
    <property type="entry name" value="CYCLINS"/>
    <property type="match status" value="1"/>
</dbReference>
<keyword evidence="5" id="KW-0131">Cell cycle</keyword>
<dbReference type="KEGG" id="lang:109337339"/>
<comment type="caution">
    <text evidence="11">The sequence shown here is derived from an EMBL/GenBank/DDBJ whole genome shotgun (WGS) entry which is preliminary data.</text>
</comment>
<dbReference type="STRING" id="3871.A0A394DGN3"/>
<accession>A0A394DGN3</accession>
<dbReference type="SMART" id="SM00385">
    <property type="entry name" value="CYCLIN"/>
    <property type="match status" value="1"/>
</dbReference>
<evidence type="ECO:0000256" key="3">
    <source>
        <dbReference type="ARBA" id="ARBA00022618"/>
    </source>
</evidence>
<evidence type="ECO:0000256" key="5">
    <source>
        <dbReference type="ARBA" id="ARBA00023306"/>
    </source>
</evidence>
<dbReference type="FunFam" id="1.10.472.10:FF:000069">
    <property type="entry name" value="Cyclin-D5-1"/>
    <property type="match status" value="1"/>
</dbReference>
<dbReference type="InterPro" id="IPR048258">
    <property type="entry name" value="Cyclins_cyclin-box"/>
</dbReference>
<dbReference type="AlphaFoldDB" id="A0A394DGN3"/>
<keyword evidence="4 7" id="KW-0195">Cyclin</keyword>
<evidence type="ECO:0000259" key="9">
    <source>
        <dbReference type="SMART" id="SM01332"/>
    </source>
</evidence>
<reference evidence="11 12" key="1">
    <citation type="journal article" date="2017" name="Plant Biotechnol. J.">
        <title>A comprehensive draft genome sequence for lupin (Lupinus angustifolius), an emerging health food: insights into plant-microbe interactions and legume evolution.</title>
        <authorList>
            <person name="Hane J.K."/>
            <person name="Ming Y."/>
            <person name="Kamphuis L.G."/>
            <person name="Nelson M.N."/>
            <person name="Garg G."/>
            <person name="Atkins C.A."/>
            <person name="Bayer P.E."/>
            <person name="Bravo A."/>
            <person name="Bringans S."/>
            <person name="Cannon S."/>
            <person name="Edwards D."/>
            <person name="Foley R."/>
            <person name="Gao L.L."/>
            <person name="Harrison M.J."/>
            <person name="Huang W."/>
            <person name="Hurgobin B."/>
            <person name="Li S."/>
            <person name="Liu C.W."/>
            <person name="McGrath A."/>
            <person name="Morahan G."/>
            <person name="Murray J."/>
            <person name="Weller J."/>
            <person name="Jian J."/>
            <person name="Singh K.B."/>
        </authorList>
    </citation>
    <scope>NUCLEOTIDE SEQUENCE [LARGE SCALE GENOMIC DNA]</scope>
    <source>
        <strain evidence="12">cv. Tanjil</strain>
        <tissue evidence="11">Whole plant</tissue>
    </source>
</reference>
<name>A0A394DGN3_LUPAN</name>
<dbReference type="Gene3D" id="1.10.472.10">
    <property type="entry name" value="Cyclin-like"/>
    <property type="match status" value="2"/>
</dbReference>
<feature type="domain" description="Cyclin C-terminal" evidence="9">
    <location>
        <begin position="171"/>
        <end position="295"/>
    </location>
</feature>
<gene>
    <name evidence="10" type="ORF">TanjilG_24505</name>
    <name evidence="11" type="ORF">TanjilG_24506</name>
</gene>
<evidence type="ECO:0000256" key="7">
    <source>
        <dbReference type="RuleBase" id="RU000383"/>
    </source>
</evidence>